<evidence type="ECO:0000256" key="1">
    <source>
        <dbReference type="SAM" id="MobiDB-lite"/>
    </source>
</evidence>
<dbReference type="GO" id="GO:0005682">
    <property type="term" value="C:U5 snRNP"/>
    <property type="evidence" value="ECO:0007669"/>
    <property type="project" value="InterPro"/>
</dbReference>
<protein>
    <recommendedName>
        <fullName evidence="6">GYF domain-containing protein</fullName>
    </recommendedName>
</protein>
<dbReference type="CDD" id="cd00072">
    <property type="entry name" value="GYF"/>
    <property type="match status" value="1"/>
</dbReference>
<evidence type="ECO:0000259" key="3">
    <source>
        <dbReference type="PROSITE" id="PS50829"/>
    </source>
</evidence>
<dbReference type="InterPro" id="IPR003169">
    <property type="entry name" value="GYF"/>
</dbReference>
<feature type="compositionally biased region" description="Acidic residues" evidence="1">
    <location>
        <begin position="30"/>
        <end position="52"/>
    </location>
</feature>
<dbReference type="InterPro" id="IPR002999">
    <property type="entry name" value="Tudor"/>
</dbReference>
<feature type="region of interest" description="Disordered" evidence="1">
    <location>
        <begin position="1"/>
        <end position="58"/>
    </location>
</feature>
<reference evidence="4 5" key="1">
    <citation type="journal article" date="2023" name="Insect Mol. Biol.">
        <title>Genome sequencing provides insights into the evolution of gene families encoding plant cell wall-degrading enzymes in longhorned beetles.</title>
        <authorList>
            <person name="Shin N.R."/>
            <person name="Okamura Y."/>
            <person name="Kirsch R."/>
            <person name="Pauchet Y."/>
        </authorList>
    </citation>
    <scope>NUCLEOTIDE SEQUENCE [LARGE SCALE GENOMIC DNA]</scope>
    <source>
        <strain evidence="4">EAD_L_NR</strain>
    </source>
</reference>
<feature type="domain" description="GYF" evidence="3">
    <location>
        <begin position="268"/>
        <end position="319"/>
    </location>
</feature>
<dbReference type="SMART" id="SM00333">
    <property type="entry name" value="TUDOR"/>
    <property type="match status" value="1"/>
</dbReference>
<dbReference type="SUPFAM" id="SSF63748">
    <property type="entry name" value="Tudor/PWWP/MBT"/>
    <property type="match status" value="1"/>
</dbReference>
<evidence type="ECO:0000259" key="2">
    <source>
        <dbReference type="PROSITE" id="PS50304"/>
    </source>
</evidence>
<dbReference type="SMART" id="SM00444">
    <property type="entry name" value="GYF"/>
    <property type="match status" value="1"/>
</dbReference>
<feature type="region of interest" description="Disordered" evidence="1">
    <location>
        <begin position="112"/>
        <end position="133"/>
    </location>
</feature>
<dbReference type="EMBL" id="JANEYG010000014">
    <property type="protein sequence ID" value="KAJ8920422.1"/>
    <property type="molecule type" value="Genomic_DNA"/>
</dbReference>
<comment type="caution">
    <text evidence="4">The sequence shown here is derived from an EMBL/GenBank/DDBJ whole genome shotgun (WGS) entry which is preliminary data.</text>
</comment>
<feature type="domain" description="Tudor" evidence="2">
    <location>
        <begin position="410"/>
        <end position="471"/>
    </location>
</feature>
<name>A0AAV8W2P3_9CUCU</name>
<dbReference type="AlphaFoldDB" id="A0AAV8W2P3"/>
<dbReference type="InterPro" id="IPR035445">
    <property type="entry name" value="GYF-like_dom_sf"/>
</dbReference>
<dbReference type="InterPro" id="IPR035437">
    <property type="entry name" value="SNase_OB-fold_sf"/>
</dbReference>
<dbReference type="InterPro" id="IPR039905">
    <property type="entry name" value="CD2BP2/Lin1"/>
</dbReference>
<dbReference type="PANTHER" id="PTHR13138:SF3">
    <property type="entry name" value="CD2 ANTIGEN CYTOPLASMIC TAIL-BINDING PROTEIN 2"/>
    <property type="match status" value="1"/>
</dbReference>
<dbReference type="SUPFAM" id="SSF55277">
    <property type="entry name" value="GYF domain"/>
    <property type="match status" value="1"/>
</dbReference>
<gene>
    <name evidence="4" type="ORF">NQ315_005288</name>
</gene>
<evidence type="ECO:0008006" key="6">
    <source>
        <dbReference type="Google" id="ProtNLM"/>
    </source>
</evidence>
<feature type="compositionally biased region" description="Acidic residues" evidence="1">
    <location>
        <begin position="123"/>
        <end position="133"/>
    </location>
</feature>
<dbReference type="PANTHER" id="PTHR13138">
    <property type="entry name" value="PROTEIN LIN1"/>
    <property type="match status" value="1"/>
</dbReference>
<dbReference type="PROSITE" id="PS50829">
    <property type="entry name" value="GYF"/>
    <property type="match status" value="1"/>
</dbReference>
<dbReference type="Gene3D" id="3.30.1490.40">
    <property type="match status" value="1"/>
</dbReference>
<proteinExistence type="predicted"/>
<evidence type="ECO:0000313" key="5">
    <source>
        <dbReference type="Proteomes" id="UP001159042"/>
    </source>
</evidence>
<dbReference type="Gene3D" id="2.40.50.90">
    <property type="match status" value="1"/>
</dbReference>
<accession>A0AAV8W2P3</accession>
<dbReference type="Pfam" id="PF02213">
    <property type="entry name" value="GYF"/>
    <property type="match status" value="1"/>
</dbReference>
<dbReference type="GO" id="GO:0005737">
    <property type="term" value="C:cytoplasm"/>
    <property type="evidence" value="ECO:0007669"/>
    <property type="project" value="UniProtKB-ARBA"/>
</dbReference>
<dbReference type="Proteomes" id="UP001159042">
    <property type="component" value="Unassembled WGS sequence"/>
</dbReference>
<dbReference type="PROSITE" id="PS50304">
    <property type="entry name" value="TUDOR"/>
    <property type="match status" value="1"/>
</dbReference>
<organism evidence="4 5">
    <name type="scientific">Exocentrus adspersus</name>
    <dbReference type="NCBI Taxonomy" id="1586481"/>
    <lineage>
        <taxon>Eukaryota</taxon>
        <taxon>Metazoa</taxon>
        <taxon>Ecdysozoa</taxon>
        <taxon>Arthropoda</taxon>
        <taxon>Hexapoda</taxon>
        <taxon>Insecta</taxon>
        <taxon>Pterygota</taxon>
        <taxon>Neoptera</taxon>
        <taxon>Endopterygota</taxon>
        <taxon>Coleoptera</taxon>
        <taxon>Polyphaga</taxon>
        <taxon>Cucujiformia</taxon>
        <taxon>Chrysomeloidea</taxon>
        <taxon>Cerambycidae</taxon>
        <taxon>Lamiinae</taxon>
        <taxon>Acanthocinini</taxon>
        <taxon>Exocentrus</taxon>
    </lineage>
</organism>
<feature type="compositionally biased region" description="Basic and acidic residues" evidence="1">
    <location>
        <begin position="112"/>
        <end position="122"/>
    </location>
</feature>
<dbReference type="Pfam" id="PF00567">
    <property type="entry name" value="TUDOR"/>
    <property type="match status" value="1"/>
</dbReference>
<dbReference type="Gene3D" id="2.30.30.140">
    <property type="match status" value="1"/>
</dbReference>
<evidence type="ECO:0000313" key="4">
    <source>
        <dbReference type="EMBL" id="KAJ8920422.1"/>
    </source>
</evidence>
<sequence>MSKRDYAQAFSNTAVLGSRRHGDKKHTLDSDEEDEVDEDNVLDADDIEGEEEGIARQDGEQKMTAFNMNEEMEEGHFDKHGHFIWNNEKDIRDNWLDNIDWQKIKSTSESKSKYNIDDKGLGDESESGSETDDNFDEILNYKAMLEYMKPNESVSKALKRLGAADMKLSSVERLRRKKAGTLSANENVIKLTELANQILTKTGNMDIYQETYEQIKNKVESKGKKASMATPETILDMYSDDFDVKEKEQMSTSTKEDSSEFKEPEKPQLQWEFKWKVEDEEVQGPYSTQQMIKWSKENYFSTGVMVRKCGETSNFYSLNFTKIMPKTRLSREIDWDYILSHCDQSKFEIPQYYDKEKWKSSETYRMRVSNIYDPSKFWIVIKEQELDIFQKYLNSFYTQHGSCYKIPMDALSKNMYCAAMADNSFFRGLIVNIPHSLSVQKTAVVFLFDFGYISLVNLEDLYYLSEDLYEIPQFSVRASLSGVQPFDNCIWDYNVVKRFYELVSGKILLCILECTDRSRKMIEIVIGSVNEFSVVTDIGNVLIKEKLARSVFMKGTASDLITKNSRYVTKTKFPFLFPSIEAIEEGLVPPSVYTSELLNHCVARDVLYKPYFCYRGTTEK</sequence>
<keyword evidence="5" id="KW-1185">Reference proteome</keyword>